<evidence type="ECO:0000313" key="3">
    <source>
        <dbReference type="Proteomes" id="UP000027238"/>
    </source>
</evidence>
<proteinExistence type="predicted"/>
<evidence type="ECO:0000256" key="1">
    <source>
        <dbReference type="SAM" id="MobiDB-lite"/>
    </source>
</evidence>
<gene>
    <name evidence="2" type="ORF">CSUB01_06916</name>
</gene>
<reference evidence="3" key="1">
    <citation type="journal article" date="2014" name="Genome Announc.">
        <title>Draft genome sequence of Colletotrichum sublineola, a destructive pathogen of cultivated sorghum.</title>
        <authorList>
            <person name="Baroncelli R."/>
            <person name="Sanz-Martin J.M."/>
            <person name="Rech G.E."/>
            <person name="Sukno S.A."/>
            <person name="Thon M.R."/>
        </authorList>
    </citation>
    <scope>NUCLEOTIDE SEQUENCE [LARGE SCALE GENOMIC DNA]</scope>
    <source>
        <strain evidence="3">TX430BB</strain>
    </source>
</reference>
<feature type="compositionally biased region" description="Polar residues" evidence="1">
    <location>
        <begin position="7"/>
        <end position="21"/>
    </location>
</feature>
<feature type="compositionally biased region" description="Polar residues" evidence="1">
    <location>
        <begin position="114"/>
        <end position="125"/>
    </location>
</feature>
<dbReference type="OMA" id="AMGSRRM"/>
<comment type="caution">
    <text evidence="2">The sequence shown here is derived from an EMBL/GenBank/DDBJ whole genome shotgun (WGS) entry which is preliminary data.</text>
</comment>
<protein>
    <submittedName>
        <fullName evidence="2">Uncharacterized protein</fullName>
    </submittedName>
</protein>
<feature type="compositionally biased region" description="Basic and acidic residues" evidence="1">
    <location>
        <begin position="126"/>
        <end position="139"/>
    </location>
</feature>
<feature type="compositionally biased region" description="Polar residues" evidence="1">
    <location>
        <begin position="601"/>
        <end position="621"/>
    </location>
</feature>
<name>A0A066XRC8_COLSU</name>
<feature type="compositionally biased region" description="Basic and acidic residues" evidence="1">
    <location>
        <begin position="1061"/>
        <end position="1084"/>
    </location>
</feature>
<dbReference type="HOGENOM" id="CLU_010151_0_0_1"/>
<feature type="compositionally biased region" description="Basic and acidic residues" evidence="1">
    <location>
        <begin position="83"/>
        <end position="92"/>
    </location>
</feature>
<accession>A0A066XRC8</accession>
<feature type="compositionally biased region" description="Polar residues" evidence="1">
    <location>
        <begin position="208"/>
        <end position="226"/>
    </location>
</feature>
<keyword evidence="3" id="KW-1185">Reference proteome</keyword>
<dbReference type="STRING" id="1173701.A0A066XRC8"/>
<sequence length="1137" mass="126240">MRRRNSTKSGSTLTRSKSSASFRCAVQRLEHIDPVIAERDAHIAASLSFSRAGLASDPERRPWLSHDHNRSGHMESWPEDPTSDDRSQHDFEENGISRQQSVRLVGQGSRSRHAQSQANDTSSDTDTIRRRNILKDVENRPQTQAPGKFGRPFVSTYTTNYVDSLPPVDSFRPPDECAPPPASYRNLRKSQSMFTPSNRTPAIKYYFNDSSKQMDRQPSLQPQSMQDMKEKKSPTKPMELRAPKSTSFLKLRGTVGVAQTSSRLQNDLAVQDAEETFRRNIEDHQRLKPRSSIFFPRTKKSQTTLGLRKSMREFGSDAYLTGTTTPLTVSKDASLRKRARKVSNSLKAKLKEIFGRSKKEKPATVANENGAVNIVGNDGMESEQDDPYMDIIDPVPTDECSISQVPSRVPSLHNACSSRRLRSRQGSIESIGSERKVSNEKSRVTSWTSSGTHTLDSQSTWGGERDRQRLSIIKENGPHYSSSSFRRQGIIGHNRYELPPSSPSLVGDPALSETSMDKARVCSALIDHFRDTKQDQQKKEGLRHSSSWDWNLGRHGSIQLRQPYNEQGIKEVGKQKPSTIRRVLQDDDVFQDSWWEQKSQTASGIEVTKSVQNEATSSSGSAVYHRQRSESDTTLASQKSHSKPVVFDGHGSPLSRSSTAHSKDVTLAPKTLSTRSSAFFGSPTCQLFRTKSPYRKALQASIKENNQALTELRSSTAPSLDLELIPIRRRLSLSEEDPRLAYSESIYSDELRSPRTTPRLNSKPAGPIIPPRHPSHRAAPVGLEKASFAGIYLDAAAEDSSDSRALVTARCDTPGARGIQLEPLTYIPTTPINRTASDGSSVEWKTWLSANASKVDANLANARAQTLTEVRYSKPSMPRTFGHVREGAEIEDSRSPISYKPTCSTTTRLQTPLRTMSHNSRQASSASRVQLGTKTPVSMTPSRDENAAPGSDGRVSKHRRGVYGPPAIPPRSSLRTTPSMPLMRPRSSRTNVPIKFADSEASKMPSFDTMPKLRSAKASPGPQIRSPVTTFRRNGVDNGIRSSSSSPGLTKAFKKQFGPSHAKENPNDRKGVSPRRKEGSMLHHLWDSSDYGIADRADKTSYQDRKPQTGGGRQMVEDFLSSRRQISIMGNEPTAFI</sequence>
<feature type="compositionally biased region" description="Polar residues" evidence="1">
    <location>
        <begin position="444"/>
        <end position="461"/>
    </location>
</feature>
<feature type="region of interest" description="Disordered" evidence="1">
    <location>
        <begin position="751"/>
        <end position="774"/>
    </location>
</feature>
<feature type="region of interest" description="Disordered" evidence="1">
    <location>
        <begin position="411"/>
        <end position="466"/>
    </location>
</feature>
<organism evidence="2 3">
    <name type="scientific">Colletotrichum sublineola</name>
    <name type="common">Sorghum anthracnose fungus</name>
    <dbReference type="NCBI Taxonomy" id="1173701"/>
    <lineage>
        <taxon>Eukaryota</taxon>
        <taxon>Fungi</taxon>
        <taxon>Dikarya</taxon>
        <taxon>Ascomycota</taxon>
        <taxon>Pezizomycotina</taxon>
        <taxon>Sordariomycetes</taxon>
        <taxon>Hypocreomycetidae</taxon>
        <taxon>Glomerellales</taxon>
        <taxon>Glomerellaceae</taxon>
        <taxon>Colletotrichum</taxon>
        <taxon>Colletotrichum graminicola species complex</taxon>
    </lineage>
</organism>
<dbReference type="Proteomes" id="UP000027238">
    <property type="component" value="Unassembled WGS sequence"/>
</dbReference>
<feature type="compositionally biased region" description="Basic and acidic residues" evidence="1">
    <location>
        <begin position="227"/>
        <end position="239"/>
    </location>
</feature>
<evidence type="ECO:0000313" key="2">
    <source>
        <dbReference type="EMBL" id="KDN68306.1"/>
    </source>
</evidence>
<feature type="region of interest" description="Disordered" evidence="1">
    <location>
        <begin position="601"/>
        <end position="668"/>
    </location>
</feature>
<dbReference type="AlphaFoldDB" id="A0A066XRC8"/>
<feature type="compositionally biased region" description="Basic and acidic residues" evidence="1">
    <location>
        <begin position="57"/>
        <end position="73"/>
    </location>
</feature>
<dbReference type="eggNOG" id="ENOG502SE9M">
    <property type="taxonomic scope" value="Eukaryota"/>
</dbReference>
<feature type="compositionally biased region" description="Polar residues" evidence="1">
    <location>
        <begin position="189"/>
        <end position="200"/>
    </location>
</feature>
<feature type="compositionally biased region" description="Basic and acidic residues" evidence="1">
    <location>
        <begin position="432"/>
        <end position="443"/>
    </location>
</feature>
<feature type="region of interest" description="Disordered" evidence="1">
    <location>
        <begin position="1013"/>
        <end position="1084"/>
    </location>
</feature>
<feature type="region of interest" description="Disordered" evidence="1">
    <location>
        <begin position="886"/>
        <end position="987"/>
    </location>
</feature>
<feature type="compositionally biased region" description="Polar residues" evidence="1">
    <location>
        <begin position="901"/>
        <end position="941"/>
    </location>
</feature>
<feature type="region of interest" description="Disordered" evidence="1">
    <location>
        <begin position="1"/>
        <end position="21"/>
    </location>
</feature>
<dbReference type="EMBL" id="JMSE01000682">
    <property type="protein sequence ID" value="KDN68306.1"/>
    <property type="molecule type" value="Genomic_DNA"/>
</dbReference>
<dbReference type="OrthoDB" id="206201at2759"/>
<feature type="region of interest" description="Disordered" evidence="1">
    <location>
        <begin position="51"/>
        <end position="239"/>
    </location>
</feature>